<protein>
    <submittedName>
        <fullName evidence="2">Uncharacterized protein</fullName>
    </submittedName>
</protein>
<name>A0AAD9SX31_9HELO</name>
<comment type="caution">
    <text evidence="2">The sequence shown here is derived from an EMBL/GenBank/DDBJ whole genome shotgun (WGS) entry which is preliminary data.</text>
</comment>
<dbReference type="AlphaFoldDB" id="A0AAD9SX31"/>
<dbReference type="Proteomes" id="UP001285354">
    <property type="component" value="Unassembled WGS sequence"/>
</dbReference>
<feature type="region of interest" description="Disordered" evidence="1">
    <location>
        <begin position="1"/>
        <end position="37"/>
    </location>
</feature>
<keyword evidence="3" id="KW-1185">Reference proteome</keyword>
<dbReference type="EMBL" id="JAUBYV010000009">
    <property type="protein sequence ID" value="KAK2624688.1"/>
    <property type="molecule type" value="Genomic_DNA"/>
</dbReference>
<sequence>MQEIVDTTGTAGEEQETETTALLGRSKGGRVVQRSGPGKCPRIDVSTEPCHGWNGAFFDATFFDAKSVMFSAVQGKSL</sequence>
<organism evidence="2 3">
    <name type="scientific">Diplocarpon rosae</name>
    <dbReference type="NCBI Taxonomy" id="946125"/>
    <lineage>
        <taxon>Eukaryota</taxon>
        <taxon>Fungi</taxon>
        <taxon>Dikarya</taxon>
        <taxon>Ascomycota</taxon>
        <taxon>Pezizomycotina</taxon>
        <taxon>Leotiomycetes</taxon>
        <taxon>Helotiales</taxon>
        <taxon>Drepanopezizaceae</taxon>
        <taxon>Diplocarpon</taxon>
    </lineage>
</organism>
<proteinExistence type="predicted"/>
<evidence type="ECO:0000256" key="1">
    <source>
        <dbReference type="SAM" id="MobiDB-lite"/>
    </source>
</evidence>
<evidence type="ECO:0000313" key="2">
    <source>
        <dbReference type="EMBL" id="KAK2624688.1"/>
    </source>
</evidence>
<evidence type="ECO:0000313" key="3">
    <source>
        <dbReference type="Proteomes" id="UP001285354"/>
    </source>
</evidence>
<gene>
    <name evidence="2" type="ORF">QTJ16_005881</name>
</gene>
<accession>A0AAD9SX31</accession>
<reference evidence="2" key="1">
    <citation type="submission" date="2023-06" db="EMBL/GenBank/DDBJ databases">
        <title>Draft genome of Marssonina rosae.</title>
        <authorList>
            <person name="Cheng Q."/>
        </authorList>
    </citation>
    <scope>NUCLEOTIDE SEQUENCE</scope>
    <source>
        <strain evidence="2">R4</strain>
    </source>
</reference>